<evidence type="ECO:0000313" key="2">
    <source>
        <dbReference type="Proteomes" id="UP000318375"/>
    </source>
</evidence>
<gene>
    <name evidence="1" type="primary">140</name>
    <name evidence="1" type="ORF">SEA_PUPPER_140</name>
</gene>
<dbReference type="GeneID" id="64766159"/>
<evidence type="ECO:0000313" key="1">
    <source>
        <dbReference type="EMBL" id="QDF18626.1"/>
    </source>
</evidence>
<protein>
    <submittedName>
        <fullName evidence="1">Uncharacterized protein</fullName>
    </submittedName>
</protein>
<name>A0A4Y6EIR4_9CAUD</name>
<dbReference type="EMBL" id="MK977695">
    <property type="protein sequence ID" value="QDF18626.1"/>
    <property type="molecule type" value="Genomic_DNA"/>
</dbReference>
<keyword evidence="2" id="KW-1185">Reference proteome</keyword>
<accession>A0A4Y6EIR4</accession>
<reference evidence="1 2" key="1">
    <citation type="submission" date="2019-05" db="EMBL/GenBank/DDBJ databases">
        <authorList>
            <person name="Pope W.H."/>
            <person name="Garlena R.A."/>
            <person name="Russell D.A."/>
            <person name="Jacobs-Sera D."/>
            <person name="Hatfull G.F."/>
        </authorList>
    </citation>
    <scope>NUCLEOTIDE SEQUENCE [LARGE SCALE GENOMIC DNA]</scope>
</reference>
<dbReference type="Proteomes" id="UP000318375">
    <property type="component" value="Segment"/>
</dbReference>
<proteinExistence type="predicted"/>
<dbReference type="KEGG" id="vg:64766159"/>
<organism evidence="1 2">
    <name type="scientific">Gordonia phage Pupper</name>
    <dbReference type="NCBI Taxonomy" id="2571249"/>
    <lineage>
        <taxon>Viruses</taxon>
        <taxon>Duplodnaviria</taxon>
        <taxon>Heunggongvirae</taxon>
        <taxon>Uroviricota</taxon>
        <taxon>Caudoviricetes</taxon>
        <taxon>Puppervirus</taxon>
        <taxon>Puppervirus Pupper</taxon>
    </lineage>
</organism>
<dbReference type="RefSeq" id="YP_010058928.1">
    <property type="nucleotide sequence ID" value="NC_054723.1"/>
</dbReference>
<sequence length="71" mass="7394">MTTPAPPQIKTLPKEGADYRLSALTLAVQHYGMANVNATAKPAAVGTVLSTADVFMRYIDTGVRSSGVQGS</sequence>